<feature type="transmembrane region" description="Helical" evidence="8">
    <location>
        <begin position="51"/>
        <end position="72"/>
    </location>
</feature>
<dbReference type="Pfam" id="PF12821">
    <property type="entry name" value="ThrE_2"/>
    <property type="match status" value="1"/>
</dbReference>
<dbReference type="AlphaFoldDB" id="A0A1C0Y8K6"/>
<name>A0A1C0Y8K6_9BACL</name>
<evidence type="ECO:0000256" key="7">
    <source>
        <dbReference type="ARBA" id="ARBA00034125"/>
    </source>
</evidence>
<proteinExistence type="inferred from homology"/>
<reference evidence="10 11" key="1">
    <citation type="submission" date="2016-07" db="EMBL/GenBank/DDBJ databases">
        <title>Caryophanon tenue genome sequencing.</title>
        <authorList>
            <person name="Verma A."/>
            <person name="Pal Y."/>
            <person name="Krishnamurthi S."/>
        </authorList>
    </citation>
    <scope>NUCLEOTIDE SEQUENCE [LARGE SCALE GENOMIC DNA]</scope>
    <source>
        <strain evidence="10 11">DSM 14152</strain>
    </source>
</reference>
<dbReference type="GO" id="GO:0015744">
    <property type="term" value="P:succinate transport"/>
    <property type="evidence" value="ECO:0007669"/>
    <property type="project" value="TreeGrafter"/>
</dbReference>
<dbReference type="InterPro" id="IPR024528">
    <property type="entry name" value="ThrE_2"/>
</dbReference>
<evidence type="ECO:0000256" key="1">
    <source>
        <dbReference type="ARBA" id="ARBA00004651"/>
    </source>
</evidence>
<feature type="transmembrane region" description="Helical" evidence="8">
    <location>
        <begin position="118"/>
        <end position="139"/>
    </location>
</feature>
<evidence type="ECO:0000256" key="5">
    <source>
        <dbReference type="ARBA" id="ARBA00022989"/>
    </source>
</evidence>
<sequence length="152" mass="16506">MDYIVQAIMSFIASACFGVIFNAPYRKLLYCGLVGSISWTIYYSLTTLASFDAVHASFASALVVGISAHLLAKSLRTPMIVFNVSGIIPLVPGGASYNAMRSLMENDFMMGVQYSARVFLIAGAIAMGLVFAEVIMQLVRRTMATKKEALQK</sequence>
<comment type="similarity">
    <text evidence="7">Belongs to the ThrE exporter (TC 2.A.79) family.</text>
</comment>
<evidence type="ECO:0000256" key="3">
    <source>
        <dbReference type="ARBA" id="ARBA00022519"/>
    </source>
</evidence>
<keyword evidence="3" id="KW-0997">Cell inner membrane</keyword>
<dbReference type="RefSeq" id="WP_066546695.1">
    <property type="nucleotide sequence ID" value="NZ_MASJ01000034.1"/>
</dbReference>
<evidence type="ECO:0000256" key="2">
    <source>
        <dbReference type="ARBA" id="ARBA00022475"/>
    </source>
</evidence>
<dbReference type="EMBL" id="MASJ01000034">
    <property type="protein sequence ID" value="OCS83502.1"/>
    <property type="molecule type" value="Genomic_DNA"/>
</dbReference>
<feature type="transmembrane region" description="Helical" evidence="8">
    <location>
        <begin position="6"/>
        <end position="23"/>
    </location>
</feature>
<dbReference type="GO" id="GO:0005886">
    <property type="term" value="C:plasma membrane"/>
    <property type="evidence" value="ECO:0007669"/>
    <property type="project" value="UniProtKB-SubCell"/>
</dbReference>
<evidence type="ECO:0000256" key="8">
    <source>
        <dbReference type="SAM" id="Phobius"/>
    </source>
</evidence>
<feature type="domain" description="Threonine/Serine exporter ThrE" evidence="9">
    <location>
        <begin position="6"/>
        <end position="135"/>
    </location>
</feature>
<evidence type="ECO:0000313" key="11">
    <source>
        <dbReference type="Proteomes" id="UP000093199"/>
    </source>
</evidence>
<protein>
    <recommendedName>
        <fullName evidence="9">Threonine/Serine exporter ThrE domain-containing protein</fullName>
    </recommendedName>
</protein>
<keyword evidence="2" id="KW-1003">Cell membrane</keyword>
<dbReference type="STRING" id="33978.A6M13_04255"/>
<dbReference type="PANTHER" id="PTHR34390:SF1">
    <property type="entry name" value="SUCCINATE TRANSPORTER SUBUNIT YJJB-RELATED"/>
    <property type="match status" value="1"/>
</dbReference>
<dbReference type="Proteomes" id="UP000093199">
    <property type="component" value="Unassembled WGS sequence"/>
</dbReference>
<evidence type="ECO:0000256" key="6">
    <source>
        <dbReference type="ARBA" id="ARBA00023136"/>
    </source>
</evidence>
<feature type="transmembrane region" description="Helical" evidence="8">
    <location>
        <begin position="28"/>
        <end position="45"/>
    </location>
</feature>
<evidence type="ECO:0000313" key="10">
    <source>
        <dbReference type="EMBL" id="OCS83502.1"/>
    </source>
</evidence>
<dbReference type="OrthoDB" id="9810047at2"/>
<comment type="subcellular location">
    <subcellularLocation>
        <location evidence="1">Cell membrane</location>
        <topology evidence="1">Multi-pass membrane protein</topology>
    </subcellularLocation>
</comment>
<dbReference type="PANTHER" id="PTHR34390">
    <property type="entry name" value="UPF0442 PROTEIN YJJB-RELATED"/>
    <property type="match status" value="1"/>
</dbReference>
<feature type="transmembrane region" description="Helical" evidence="8">
    <location>
        <begin position="79"/>
        <end position="98"/>
    </location>
</feature>
<accession>A0A1C0Y8K6</accession>
<keyword evidence="4 8" id="KW-0812">Transmembrane</keyword>
<dbReference type="InterPro" id="IPR050539">
    <property type="entry name" value="ThrE_Dicarb/AminoAcid_Exp"/>
</dbReference>
<keyword evidence="11" id="KW-1185">Reference proteome</keyword>
<evidence type="ECO:0000259" key="9">
    <source>
        <dbReference type="Pfam" id="PF12821"/>
    </source>
</evidence>
<gene>
    <name evidence="10" type="ORF">A6M13_04255</name>
</gene>
<keyword evidence="6 8" id="KW-0472">Membrane</keyword>
<keyword evidence="5 8" id="KW-1133">Transmembrane helix</keyword>
<evidence type="ECO:0000256" key="4">
    <source>
        <dbReference type="ARBA" id="ARBA00022692"/>
    </source>
</evidence>
<organism evidence="10 11">
    <name type="scientific">Caryophanon tenue</name>
    <dbReference type="NCBI Taxonomy" id="33978"/>
    <lineage>
        <taxon>Bacteria</taxon>
        <taxon>Bacillati</taxon>
        <taxon>Bacillota</taxon>
        <taxon>Bacilli</taxon>
        <taxon>Bacillales</taxon>
        <taxon>Caryophanaceae</taxon>
        <taxon>Caryophanon</taxon>
    </lineage>
</organism>
<comment type="caution">
    <text evidence="10">The sequence shown here is derived from an EMBL/GenBank/DDBJ whole genome shotgun (WGS) entry which is preliminary data.</text>
</comment>